<evidence type="ECO:0000256" key="1">
    <source>
        <dbReference type="SAM" id="Phobius"/>
    </source>
</evidence>
<keyword evidence="4" id="KW-1185">Reference proteome</keyword>
<dbReference type="PANTHER" id="PTHR21377:SF0">
    <property type="entry name" value="PROTEIN FAM210B, MITOCHONDRIAL"/>
    <property type="match status" value="1"/>
</dbReference>
<evidence type="ECO:0000259" key="2">
    <source>
        <dbReference type="Pfam" id="PF06916"/>
    </source>
</evidence>
<dbReference type="GO" id="GO:0005739">
    <property type="term" value="C:mitochondrion"/>
    <property type="evidence" value="ECO:0007669"/>
    <property type="project" value="TreeGrafter"/>
</dbReference>
<organism evidence="3 4">
    <name type="scientific">Ephemerocybe angulata</name>
    <dbReference type="NCBI Taxonomy" id="980116"/>
    <lineage>
        <taxon>Eukaryota</taxon>
        <taxon>Fungi</taxon>
        <taxon>Dikarya</taxon>
        <taxon>Basidiomycota</taxon>
        <taxon>Agaricomycotina</taxon>
        <taxon>Agaricomycetes</taxon>
        <taxon>Agaricomycetidae</taxon>
        <taxon>Agaricales</taxon>
        <taxon>Agaricineae</taxon>
        <taxon>Psathyrellaceae</taxon>
        <taxon>Ephemerocybe</taxon>
    </lineage>
</organism>
<dbReference type="Pfam" id="PF06916">
    <property type="entry name" value="FAM210A-B_dom"/>
    <property type="match status" value="1"/>
</dbReference>
<proteinExistence type="predicted"/>
<dbReference type="AlphaFoldDB" id="A0A8H6IER8"/>
<dbReference type="EMBL" id="JACGCI010000004">
    <property type="protein sequence ID" value="KAF6764186.1"/>
    <property type="molecule type" value="Genomic_DNA"/>
</dbReference>
<dbReference type="PANTHER" id="PTHR21377">
    <property type="entry name" value="PROTEIN FAM210B, MITOCHONDRIAL"/>
    <property type="match status" value="1"/>
</dbReference>
<keyword evidence="1" id="KW-1133">Transmembrane helix</keyword>
<keyword evidence="1" id="KW-0812">Transmembrane</keyword>
<evidence type="ECO:0000313" key="3">
    <source>
        <dbReference type="EMBL" id="KAF6764186.1"/>
    </source>
</evidence>
<keyword evidence="1" id="KW-0472">Membrane</keyword>
<name>A0A8H6IER8_9AGAR</name>
<dbReference type="InterPro" id="IPR009688">
    <property type="entry name" value="FAM210A/B-like_dom"/>
</dbReference>
<feature type="transmembrane region" description="Helical" evidence="1">
    <location>
        <begin position="106"/>
        <end position="129"/>
    </location>
</feature>
<feature type="domain" description="DUF1279" evidence="2">
    <location>
        <begin position="97"/>
        <end position="205"/>
    </location>
</feature>
<reference evidence="3 4" key="1">
    <citation type="submission" date="2020-07" db="EMBL/GenBank/DDBJ databases">
        <title>Comparative genomics of pyrophilous fungi reveals a link between fire events and developmental genes.</title>
        <authorList>
            <consortium name="DOE Joint Genome Institute"/>
            <person name="Steindorff A.S."/>
            <person name="Carver A."/>
            <person name="Calhoun S."/>
            <person name="Stillman K."/>
            <person name="Liu H."/>
            <person name="Lipzen A."/>
            <person name="Pangilinan J."/>
            <person name="Labutti K."/>
            <person name="Bruns T.D."/>
            <person name="Grigoriev I.V."/>
        </authorList>
    </citation>
    <scope>NUCLEOTIDE SEQUENCE [LARGE SCALE GENOMIC DNA]</scope>
    <source>
        <strain evidence="3 4">CBS 144469</strain>
    </source>
</reference>
<accession>A0A8H6IER8</accession>
<sequence>MFRTTLAANSGRLPTLAPRVSSRPLPVARLRLKAPSSTPLRSSRAQAIRFSSSLASRSSASSLSPPFKISSELSSAVRRSAASTATTTLPPNASLSQRMKHLIKVYGWYAMGVYFTIGLVDFGVAFLGINLVGAEHAARLAGVVKGAFKDAVGRVKHGLGWGVVEGGAEAASGGSALYTMLVLAFGIHKTIFWPVRIGLTAGLTPRLVRWLTRRGWAGGEGTKRAAMEMRDKLRRKSGGK</sequence>
<evidence type="ECO:0000313" key="4">
    <source>
        <dbReference type="Proteomes" id="UP000521943"/>
    </source>
</evidence>
<dbReference type="OrthoDB" id="426386at2759"/>
<gene>
    <name evidence="3" type="ORF">DFP72DRAFT_999248</name>
</gene>
<dbReference type="Proteomes" id="UP000521943">
    <property type="component" value="Unassembled WGS sequence"/>
</dbReference>
<protein>
    <recommendedName>
        <fullName evidence="2">DUF1279 domain-containing protein</fullName>
    </recommendedName>
</protein>
<comment type="caution">
    <text evidence="3">The sequence shown here is derived from an EMBL/GenBank/DDBJ whole genome shotgun (WGS) entry which is preliminary data.</text>
</comment>
<dbReference type="InterPro" id="IPR045866">
    <property type="entry name" value="FAM210A/B-like"/>
</dbReference>